<proteinExistence type="inferred from homology"/>
<evidence type="ECO:0000256" key="1">
    <source>
        <dbReference type="ARBA" id="ARBA00004443"/>
    </source>
</evidence>
<dbReference type="GO" id="GO:0006122">
    <property type="term" value="P:mitochondrial electron transport, ubiquinol to cytochrome c"/>
    <property type="evidence" value="ECO:0007669"/>
    <property type="project" value="InterPro"/>
</dbReference>
<sequence length="129" mass="14442">MPQSVTSIVKTVDFILKTPALASVLVPVSKVFTELSGYRKIGLRFDDLIAEETPIMQKAISRLPASESYARNFRIITAHQCTLSHQLLPLSKQVKPEEDVPYLIPYILEAEAEAAEKKELDEMVVVSKK</sequence>
<dbReference type="PIRSF" id="PIRSF000022">
    <property type="entry name" value="Bc1_14K"/>
    <property type="match status" value="1"/>
</dbReference>
<dbReference type="InterPro" id="IPR036544">
    <property type="entry name" value="QCR7_sf"/>
</dbReference>
<dbReference type="Proteomes" id="UP001360560">
    <property type="component" value="Unassembled WGS sequence"/>
</dbReference>
<dbReference type="GO" id="GO:0005743">
    <property type="term" value="C:mitochondrial inner membrane"/>
    <property type="evidence" value="ECO:0007669"/>
    <property type="project" value="UniProtKB-SubCell"/>
</dbReference>
<keyword evidence="7 9" id="KW-0496">Mitochondrion</keyword>
<dbReference type="GO" id="GO:0045275">
    <property type="term" value="C:respiratory chain complex III"/>
    <property type="evidence" value="ECO:0007669"/>
    <property type="project" value="InterPro"/>
</dbReference>
<keyword evidence="6 9" id="KW-0249">Electron transport</keyword>
<evidence type="ECO:0000256" key="2">
    <source>
        <dbReference type="ARBA" id="ARBA00008554"/>
    </source>
</evidence>
<comment type="caution">
    <text evidence="10">The sequence shown here is derived from an EMBL/GenBank/DDBJ whole genome shotgun (WGS) entry which is preliminary data.</text>
</comment>
<dbReference type="Pfam" id="PF02271">
    <property type="entry name" value="UCR_14kD"/>
    <property type="match status" value="1"/>
</dbReference>
<dbReference type="AlphaFoldDB" id="A0AAV5QER9"/>
<evidence type="ECO:0000313" key="10">
    <source>
        <dbReference type="EMBL" id="GMM33248.1"/>
    </source>
</evidence>
<evidence type="ECO:0000256" key="5">
    <source>
        <dbReference type="ARBA" id="ARBA00022792"/>
    </source>
</evidence>
<evidence type="ECO:0000256" key="6">
    <source>
        <dbReference type="ARBA" id="ARBA00022982"/>
    </source>
</evidence>
<keyword evidence="11" id="KW-1185">Reference proteome</keyword>
<dbReference type="EMBL" id="BTFZ01000001">
    <property type="protein sequence ID" value="GMM33248.1"/>
    <property type="molecule type" value="Genomic_DNA"/>
</dbReference>
<dbReference type="PANTHER" id="PTHR12022:SF0">
    <property type="entry name" value="CYTOCHROME B-C1 COMPLEX SUBUNIT 7"/>
    <property type="match status" value="1"/>
</dbReference>
<evidence type="ECO:0000256" key="3">
    <source>
        <dbReference type="ARBA" id="ARBA00022448"/>
    </source>
</evidence>
<evidence type="ECO:0000256" key="8">
    <source>
        <dbReference type="ARBA" id="ARBA00023136"/>
    </source>
</evidence>
<comment type="subcellular location">
    <subcellularLocation>
        <location evidence="1">Mitochondrion inner membrane</location>
        <topology evidence="1">Peripheral membrane protein</topology>
        <orientation evidence="1">Matrix side</orientation>
    </subcellularLocation>
</comment>
<name>A0AAV5QER9_9ASCO</name>
<reference evidence="10 11" key="1">
    <citation type="journal article" date="2023" name="Elife">
        <title>Identification of key yeast species and microbe-microbe interactions impacting larval growth of Drosophila in the wild.</title>
        <authorList>
            <person name="Mure A."/>
            <person name="Sugiura Y."/>
            <person name="Maeda R."/>
            <person name="Honda K."/>
            <person name="Sakurai N."/>
            <person name="Takahashi Y."/>
            <person name="Watada M."/>
            <person name="Katoh T."/>
            <person name="Gotoh A."/>
            <person name="Gotoh Y."/>
            <person name="Taniguchi I."/>
            <person name="Nakamura K."/>
            <person name="Hayashi T."/>
            <person name="Katayama T."/>
            <person name="Uemura T."/>
            <person name="Hattori Y."/>
        </authorList>
    </citation>
    <scope>NUCLEOTIDE SEQUENCE [LARGE SCALE GENOMIC DNA]</scope>
    <source>
        <strain evidence="10 11">SC-9</strain>
    </source>
</reference>
<dbReference type="FunFam" id="1.10.1090.10:FF:000001">
    <property type="entry name" value="Cytochrome b-c1 complex subunit 7"/>
    <property type="match status" value="1"/>
</dbReference>
<evidence type="ECO:0000256" key="7">
    <source>
        <dbReference type="ARBA" id="ARBA00023128"/>
    </source>
</evidence>
<keyword evidence="3 9" id="KW-0813">Transport</keyword>
<comment type="function">
    <text evidence="9">Component of the ubiquinol-cytochrome c oxidoreductase, a multisubunit transmembrane complex that is part of the mitochondrial electron transport chain which drives oxidative phosphorylation.</text>
</comment>
<organism evidence="10 11">
    <name type="scientific">Saccharomycopsis crataegensis</name>
    <dbReference type="NCBI Taxonomy" id="43959"/>
    <lineage>
        <taxon>Eukaryota</taxon>
        <taxon>Fungi</taxon>
        <taxon>Dikarya</taxon>
        <taxon>Ascomycota</taxon>
        <taxon>Saccharomycotina</taxon>
        <taxon>Saccharomycetes</taxon>
        <taxon>Saccharomycopsidaceae</taxon>
        <taxon>Saccharomycopsis</taxon>
    </lineage>
</organism>
<keyword evidence="5 9" id="KW-0999">Mitochondrion inner membrane</keyword>
<accession>A0AAV5QER9</accession>
<dbReference type="GeneID" id="90071227"/>
<keyword evidence="4 9" id="KW-0679">Respiratory chain</keyword>
<evidence type="ECO:0000256" key="9">
    <source>
        <dbReference type="PIRNR" id="PIRNR000022"/>
    </source>
</evidence>
<dbReference type="RefSeq" id="XP_064850248.1">
    <property type="nucleotide sequence ID" value="XM_064994176.1"/>
</dbReference>
<comment type="similarity">
    <text evidence="2 9">Belongs to the UQCRB/QCR7 family.</text>
</comment>
<keyword evidence="8 9" id="KW-0472">Membrane</keyword>
<protein>
    <recommendedName>
        <fullName evidence="9">Cytochrome b-c1 complex subunit 7</fullName>
    </recommendedName>
</protein>
<dbReference type="SUPFAM" id="SSF81524">
    <property type="entry name" value="14 kDa protein of cytochrome bc1 complex (Ubiquinol-cytochrome c reductase)"/>
    <property type="match status" value="1"/>
</dbReference>
<evidence type="ECO:0000313" key="11">
    <source>
        <dbReference type="Proteomes" id="UP001360560"/>
    </source>
</evidence>
<gene>
    <name evidence="10" type="ORF">DASC09_005730</name>
</gene>
<dbReference type="PANTHER" id="PTHR12022">
    <property type="entry name" value="UBIQUINOL-CYTOCHROME C REDUCTASE COMPLEX 14 KD PROTEIN"/>
    <property type="match status" value="1"/>
</dbReference>
<evidence type="ECO:0000256" key="4">
    <source>
        <dbReference type="ARBA" id="ARBA00022660"/>
    </source>
</evidence>
<dbReference type="InterPro" id="IPR003197">
    <property type="entry name" value="QCR7"/>
</dbReference>
<dbReference type="Gene3D" id="1.10.1090.10">
    <property type="entry name" value="Cytochrome b-c1 complex subunit 7"/>
    <property type="match status" value="1"/>
</dbReference>